<dbReference type="GeneID" id="73342809"/>
<proteinExistence type="predicted"/>
<protein>
    <submittedName>
        <fullName evidence="1">Uncharacterized protein</fullName>
    </submittedName>
</protein>
<accession>A0A9Q8STS5</accession>
<gene>
    <name evidence="1" type="ORF">CLUP02_08818</name>
</gene>
<name>A0A9Q8STS5_9PEZI</name>
<reference evidence="1" key="1">
    <citation type="journal article" date="2021" name="Mol. Plant Microbe Interact.">
        <title>Complete Genome Sequence of the Plant-Pathogenic Fungus Colletotrichum lupini.</title>
        <authorList>
            <person name="Baroncelli R."/>
            <person name="Pensec F."/>
            <person name="Da Lio D."/>
            <person name="Boufleur T."/>
            <person name="Vicente I."/>
            <person name="Sarrocco S."/>
            <person name="Picot A."/>
            <person name="Baraldi E."/>
            <person name="Sukno S."/>
            <person name="Thon M."/>
            <person name="Le Floch G."/>
        </authorList>
    </citation>
    <scope>NUCLEOTIDE SEQUENCE</scope>
    <source>
        <strain evidence="1">IMI 504893</strain>
    </source>
</reference>
<organism evidence="1 2">
    <name type="scientific">Colletotrichum lupini</name>
    <dbReference type="NCBI Taxonomy" id="145971"/>
    <lineage>
        <taxon>Eukaryota</taxon>
        <taxon>Fungi</taxon>
        <taxon>Dikarya</taxon>
        <taxon>Ascomycota</taxon>
        <taxon>Pezizomycotina</taxon>
        <taxon>Sordariomycetes</taxon>
        <taxon>Hypocreomycetidae</taxon>
        <taxon>Glomerellales</taxon>
        <taxon>Glomerellaceae</taxon>
        <taxon>Colletotrichum</taxon>
        <taxon>Colletotrichum acutatum species complex</taxon>
    </lineage>
</organism>
<dbReference type="AlphaFoldDB" id="A0A9Q8STS5"/>
<sequence length="132" mass="14677">MNHSTSTSFSFLSADCCPQSYISPYARNPQSAERLDVIAKGFSQPTNRGPTLSIPHPGLPPPALTWVDHQGSNGISRSTKPSATTICRLDWANIQQPINRLTYELDPVQRLSQRPACRRPPLPSLPRHFATW</sequence>
<dbReference type="Proteomes" id="UP000830671">
    <property type="component" value="Chromosome 4"/>
</dbReference>
<keyword evidence="2" id="KW-1185">Reference proteome</keyword>
<evidence type="ECO:0000313" key="2">
    <source>
        <dbReference type="Proteomes" id="UP000830671"/>
    </source>
</evidence>
<evidence type="ECO:0000313" key="1">
    <source>
        <dbReference type="EMBL" id="UQC83323.1"/>
    </source>
</evidence>
<dbReference type="KEGG" id="clup:CLUP02_08818"/>
<dbReference type="RefSeq" id="XP_049144942.1">
    <property type="nucleotide sequence ID" value="XM_049287799.1"/>
</dbReference>
<dbReference type="EMBL" id="CP019476">
    <property type="protein sequence ID" value="UQC83323.1"/>
    <property type="molecule type" value="Genomic_DNA"/>
</dbReference>